<organism evidence="3 4">
    <name type="scientific">Durusdinium trenchii</name>
    <dbReference type="NCBI Taxonomy" id="1381693"/>
    <lineage>
        <taxon>Eukaryota</taxon>
        <taxon>Sar</taxon>
        <taxon>Alveolata</taxon>
        <taxon>Dinophyceae</taxon>
        <taxon>Suessiales</taxon>
        <taxon>Symbiodiniaceae</taxon>
        <taxon>Durusdinium</taxon>
    </lineage>
</organism>
<keyword evidence="4" id="KW-1185">Reference proteome</keyword>
<feature type="domain" description="3'-5' exonuclease" evidence="2">
    <location>
        <begin position="73"/>
        <end position="258"/>
    </location>
</feature>
<dbReference type="Gene3D" id="3.30.420.10">
    <property type="entry name" value="Ribonuclease H-like superfamily/Ribonuclease H"/>
    <property type="match status" value="1"/>
</dbReference>
<dbReference type="SMART" id="SM00474">
    <property type="entry name" value="35EXOc"/>
    <property type="match status" value="1"/>
</dbReference>
<dbReference type="Pfam" id="PF01612">
    <property type="entry name" value="DNA_pol_A_exo1"/>
    <property type="match status" value="1"/>
</dbReference>
<name>A0ABP0SJS9_9DINO</name>
<feature type="region of interest" description="Disordered" evidence="1">
    <location>
        <begin position="376"/>
        <end position="419"/>
    </location>
</feature>
<evidence type="ECO:0000256" key="1">
    <source>
        <dbReference type="SAM" id="MobiDB-lite"/>
    </source>
</evidence>
<gene>
    <name evidence="3" type="ORF">CCMP2556_LOCUS52200</name>
</gene>
<dbReference type="InterPro" id="IPR012337">
    <property type="entry name" value="RNaseH-like_sf"/>
</dbReference>
<evidence type="ECO:0000313" key="3">
    <source>
        <dbReference type="EMBL" id="CAK9112643.1"/>
    </source>
</evidence>
<dbReference type="EMBL" id="CAXAMN010027750">
    <property type="protein sequence ID" value="CAK9112643.1"/>
    <property type="molecule type" value="Genomic_DNA"/>
</dbReference>
<evidence type="ECO:0000259" key="2">
    <source>
        <dbReference type="SMART" id="SM00474"/>
    </source>
</evidence>
<dbReference type="InterPro" id="IPR052144">
    <property type="entry name" value="piRNA_biogenesis_EXD1"/>
</dbReference>
<dbReference type="PANTHER" id="PTHR46628">
    <property type="entry name" value="PIRNA BIOGENESIS PROTEIN EXD1"/>
    <property type="match status" value="1"/>
</dbReference>
<dbReference type="SUPFAM" id="SSF53098">
    <property type="entry name" value="Ribonuclease H-like"/>
    <property type="match status" value="1"/>
</dbReference>
<feature type="region of interest" description="Disordered" evidence="1">
    <location>
        <begin position="41"/>
        <end position="63"/>
    </location>
</feature>
<accession>A0ABP0SJS9</accession>
<dbReference type="PANTHER" id="PTHR46628:SF1">
    <property type="entry name" value="PIRNA BIOGENESIS PROTEIN EXD1"/>
    <property type="match status" value="1"/>
</dbReference>
<dbReference type="Proteomes" id="UP001642484">
    <property type="component" value="Unassembled WGS sequence"/>
</dbReference>
<reference evidence="3 4" key="1">
    <citation type="submission" date="2024-02" db="EMBL/GenBank/DDBJ databases">
        <authorList>
            <person name="Chen Y."/>
            <person name="Shah S."/>
            <person name="Dougan E. K."/>
            <person name="Thang M."/>
            <person name="Chan C."/>
        </authorList>
    </citation>
    <scope>NUCLEOTIDE SEQUENCE [LARGE SCALE GENOMIC DNA]</scope>
</reference>
<protein>
    <recommendedName>
        <fullName evidence="2">3'-5' exonuclease domain-containing protein</fullName>
    </recommendedName>
</protein>
<sequence>MRPIGIARCSRAFWDGVQLRWRSKTTRSEWPAAYRKELTRLQRAPTTAPPAAPSTAEAPNDAVKEESIHRVPVRLLTTVQQSEMLAQRILDSSHHSIGLDCSGEKIGRFGKLALLQVATEDDVSLVDVEIGGLEILEPFRPVFTSTSLVKVFHDCREAVSFLLNQLHIPTYSVYDIQVAFTTWLEREGLEEYQASLAEIIRSCSLSTYRLHRWDRLERNTLTPSQWHQRPLQPQVIRQAVEGVVHLTRLQATLNKELGDPSGTLVQRRSAHYTDYARMNCRELPLESSLRSGMKLEAMLVSKKPDAAYFKLNHTVTGAVLVHEDLKEFIDLKPGAVAECHVKSVSPCHSFAYLQREGHGNLWFDQRQGRMVKLPSQEELDQARPKRESSLYGLGQGSPGQPNLREERRSFRPQKPSVIYKPGKRGAVKARKGCWSKCT</sequence>
<evidence type="ECO:0000313" key="4">
    <source>
        <dbReference type="Proteomes" id="UP001642484"/>
    </source>
</evidence>
<dbReference type="InterPro" id="IPR036397">
    <property type="entry name" value="RNaseH_sf"/>
</dbReference>
<comment type="caution">
    <text evidence="3">The sequence shown here is derived from an EMBL/GenBank/DDBJ whole genome shotgun (WGS) entry which is preliminary data.</text>
</comment>
<dbReference type="InterPro" id="IPR002562">
    <property type="entry name" value="3'-5'_exonuclease_dom"/>
</dbReference>
<proteinExistence type="predicted"/>